<feature type="transmembrane region" description="Helical" evidence="8">
    <location>
        <begin position="728"/>
        <end position="747"/>
    </location>
</feature>
<evidence type="ECO:0000259" key="10">
    <source>
        <dbReference type="Pfam" id="PF00924"/>
    </source>
</evidence>
<evidence type="ECO:0000256" key="9">
    <source>
        <dbReference type="SAM" id="SignalP"/>
    </source>
</evidence>
<feature type="coiled-coil region" evidence="7">
    <location>
        <begin position="222"/>
        <end position="320"/>
    </location>
</feature>
<keyword evidence="6 8" id="KW-0472">Membrane</keyword>
<dbReference type="InterPro" id="IPR011066">
    <property type="entry name" value="MscS_channel_C_sf"/>
</dbReference>
<feature type="transmembrane region" description="Helical" evidence="8">
    <location>
        <begin position="568"/>
        <end position="589"/>
    </location>
</feature>
<dbReference type="InterPro" id="IPR010920">
    <property type="entry name" value="LSM_dom_sf"/>
</dbReference>
<evidence type="ECO:0000256" key="2">
    <source>
        <dbReference type="ARBA" id="ARBA00008017"/>
    </source>
</evidence>
<dbReference type="InterPro" id="IPR049142">
    <property type="entry name" value="MS_channel_1st"/>
</dbReference>
<evidence type="ECO:0000256" key="6">
    <source>
        <dbReference type="ARBA" id="ARBA00023136"/>
    </source>
</evidence>
<keyword evidence="7" id="KW-0175">Coiled coil</keyword>
<feature type="signal peptide" evidence="9">
    <location>
        <begin position="1"/>
        <end position="19"/>
    </location>
</feature>
<feature type="transmembrane region" description="Helical" evidence="8">
    <location>
        <begin position="620"/>
        <end position="637"/>
    </location>
</feature>
<comment type="subcellular location">
    <subcellularLocation>
        <location evidence="1">Cell membrane</location>
        <topology evidence="1">Multi-pass membrane protein</topology>
    </subcellularLocation>
</comment>
<dbReference type="Gene3D" id="1.10.287.1260">
    <property type="match status" value="1"/>
</dbReference>
<dbReference type="InterPro" id="IPR025692">
    <property type="entry name" value="MscS_IM_dom1"/>
</dbReference>
<evidence type="ECO:0000259" key="14">
    <source>
        <dbReference type="Pfam" id="PF21088"/>
    </source>
</evidence>
<feature type="transmembrane region" description="Helical" evidence="8">
    <location>
        <begin position="492"/>
        <end position="510"/>
    </location>
</feature>
<dbReference type="PANTHER" id="PTHR30347">
    <property type="entry name" value="POTASSIUM CHANNEL RELATED"/>
    <property type="match status" value="1"/>
</dbReference>
<protein>
    <submittedName>
        <fullName evidence="15">Mechanosensitive ion channel domain-containing protein</fullName>
    </submittedName>
</protein>
<dbReference type="InterPro" id="IPR011014">
    <property type="entry name" value="MscS_channel_TM-2"/>
</dbReference>
<evidence type="ECO:0000259" key="12">
    <source>
        <dbReference type="Pfam" id="PF12795"/>
    </source>
</evidence>
<keyword evidence="4 8" id="KW-0812">Transmembrane</keyword>
<evidence type="ECO:0000256" key="8">
    <source>
        <dbReference type="SAM" id="Phobius"/>
    </source>
</evidence>
<dbReference type="PANTHER" id="PTHR30347:SF1">
    <property type="entry name" value="MECHANOSENSITIVE CHANNEL MSCK"/>
    <property type="match status" value="1"/>
</dbReference>
<dbReference type="EMBL" id="JBDKXB010000009">
    <property type="protein sequence ID" value="MEY6432492.1"/>
    <property type="molecule type" value="Genomic_DNA"/>
</dbReference>
<comment type="similarity">
    <text evidence="2">Belongs to the MscS (TC 1.A.23) family.</text>
</comment>
<evidence type="ECO:0000256" key="1">
    <source>
        <dbReference type="ARBA" id="ARBA00004651"/>
    </source>
</evidence>
<reference evidence="15 16" key="1">
    <citation type="submission" date="2024-05" db="EMBL/GenBank/DDBJ databases">
        <title>Genome Sequence and Characterization of the New Strain Purple Sulfur Bacterium of Genus Thioalkalicoccus.</title>
        <authorList>
            <person name="Bryantseva I.A."/>
            <person name="Kyndt J.A."/>
            <person name="Imhoff J.F."/>
        </authorList>
    </citation>
    <scope>NUCLEOTIDE SEQUENCE [LARGE SCALE GENOMIC DNA]</scope>
    <source>
        <strain evidence="15 16">Um2</strain>
    </source>
</reference>
<dbReference type="Pfam" id="PF21088">
    <property type="entry name" value="MS_channel_1st"/>
    <property type="match status" value="1"/>
</dbReference>
<evidence type="ECO:0000259" key="11">
    <source>
        <dbReference type="Pfam" id="PF12794"/>
    </source>
</evidence>
<keyword evidence="16" id="KW-1185">Reference proteome</keyword>
<feature type="domain" description="Mechanosensitive ion channel transmembrane helices 2/3" evidence="14">
    <location>
        <begin position="899"/>
        <end position="940"/>
    </location>
</feature>
<feature type="domain" description="Mechanosensitive ion channel MscS porin" evidence="12">
    <location>
        <begin position="39"/>
        <end position="273"/>
    </location>
</feature>
<dbReference type="Pfam" id="PF00924">
    <property type="entry name" value="MS_channel_2nd"/>
    <property type="match status" value="1"/>
</dbReference>
<organism evidence="15 16">
    <name type="scientific">Thioalkalicoccus limnaeus</name>
    <dbReference type="NCBI Taxonomy" id="120681"/>
    <lineage>
        <taxon>Bacteria</taxon>
        <taxon>Pseudomonadati</taxon>
        <taxon>Pseudomonadota</taxon>
        <taxon>Gammaproteobacteria</taxon>
        <taxon>Chromatiales</taxon>
        <taxon>Chromatiaceae</taxon>
        <taxon>Thioalkalicoccus</taxon>
    </lineage>
</organism>
<evidence type="ECO:0000256" key="5">
    <source>
        <dbReference type="ARBA" id="ARBA00022989"/>
    </source>
</evidence>
<feature type="chain" id="PRO_5046043687" evidence="9">
    <location>
        <begin position="20"/>
        <end position="1137"/>
    </location>
</feature>
<sequence>MPLIVLLVLTLWSAGECLALETAVGAETRVTAAEVERHIQEIEAAAELDEETKTRNLELLRRALSQLDEAQRHEAQAVVFAEALTTAPAETATIREALARSAPSPEPLPPDLTLTAVEQRVAQQQAEIAAAETRLAELDKVLAGRAQRPDQIRHRVSEIRRALDDLSGELGQMPLEGEPRLVTEARRFAQVAARQALWAEGNSLEQELLSFDVRTERRRAERDQTAARLERLRAELRQLEEVRNQMRRAAAEQAEADAKAAERDAAFAHPLVQDLTRRNTELSQAMTALTAELDGVGDSATQIRQQIQRINEEFTSARQRIEIAGVTHALGQVLIERRQQLPDLRVFRTQMAERQEALANSMLRQLQYDEERRTKRQIDGHVERETETVDVAQREAVAEQLRDATLRRLDLLDQAMRLEESYQRTLSDLNFATAELLEAAAHYDAFLAERLLWVRNALPVDLTSIVTLPAAIAWFLAPAGWSDVARVAAHEARSAAGFWVLVAVVVLLLSRERAIRKALRATAEPLRRIRTDSFKYTLQGLALTAVLAAPWPLLLAAIGWLLVGSLEASVFTRSVGTAAIAIAIGLYYLRAFRTLCLTGGVADRHFRWSSETLTRLRRNFDWVTVALVPIAFVAVIVNNQDNTAYSGSLGRLMLVLLLLGFTVFFARLLHPTKGVFSDYLASHPDGWANRLRYLWYSAIEGVPLALVALALLGYVYTAGTLLQALVSQLWLALALVVLHQSIVRWLMVTRRHLAFQAALERQAARRAEAERQQGGEVVDERSASVLQVDEPEVDLASLDEQTRKLINMLIFIAGVLGLWLIWRDMLPALGVLDRIALWHFTAVVDDADQLVPFTLADFALVVVISFAAFAAARHLPALLEILLLKQTSVSAGTRYAITTLVSYGIFAVAILFVFGSLGMSWSQAQWLVAALGVGIGFGLQEIVANFISGLIILFERPVRVGDIVTVGDTTGVVTKIQIRATTIRNWDRQELLVPNKEFITGRLLNWTLTDQINRITITVGVSYGSDTRKALELLSEVAREHERVLDDPAPLISFEGFGDNSLTLVLRCFLPSLDGRLGIITELHQAIDDKFAAAGVEIAFPQRDIHLHADQPLGIQLMPPVDRVASGRDTTVPLTKD</sequence>
<dbReference type="Proteomes" id="UP001564408">
    <property type="component" value="Unassembled WGS sequence"/>
</dbReference>
<dbReference type="InterPro" id="IPR006685">
    <property type="entry name" value="MscS_channel_2nd"/>
</dbReference>
<keyword evidence="3" id="KW-1003">Cell membrane</keyword>
<feature type="transmembrane region" description="Helical" evidence="8">
    <location>
        <begin position="926"/>
        <end position="954"/>
    </location>
</feature>
<proteinExistence type="inferred from homology"/>
<dbReference type="Pfam" id="PF12795">
    <property type="entry name" value="MscS_porin"/>
    <property type="match status" value="1"/>
</dbReference>
<feature type="coiled-coil region" evidence="7">
    <location>
        <begin position="114"/>
        <end position="141"/>
    </location>
</feature>
<feature type="domain" description="Mechanosensitive ion channel MscS C-terminal" evidence="13">
    <location>
        <begin position="1015"/>
        <end position="1098"/>
    </location>
</feature>
<dbReference type="InterPro" id="IPR024393">
    <property type="entry name" value="MscS_porin"/>
</dbReference>
<name>A0ABV4BGM5_9GAMM</name>
<dbReference type="Gene3D" id="3.30.70.100">
    <property type="match status" value="1"/>
</dbReference>
<keyword evidence="5 8" id="KW-1133">Transmembrane helix</keyword>
<feature type="transmembrane region" description="Helical" evidence="8">
    <location>
        <begin position="649"/>
        <end position="669"/>
    </location>
</feature>
<gene>
    <name evidence="15" type="ORF">ABC977_08755</name>
</gene>
<dbReference type="SUPFAM" id="SSF82689">
    <property type="entry name" value="Mechanosensitive channel protein MscS (YggB), C-terminal domain"/>
    <property type="match status" value="1"/>
</dbReference>
<dbReference type="Pfam" id="PF21082">
    <property type="entry name" value="MS_channel_3rd"/>
    <property type="match status" value="1"/>
</dbReference>
<evidence type="ECO:0000259" key="13">
    <source>
        <dbReference type="Pfam" id="PF21082"/>
    </source>
</evidence>
<dbReference type="InterPro" id="IPR049278">
    <property type="entry name" value="MS_channel_C"/>
</dbReference>
<feature type="transmembrane region" description="Helical" evidence="8">
    <location>
        <begin position="536"/>
        <end position="562"/>
    </location>
</feature>
<evidence type="ECO:0000256" key="4">
    <source>
        <dbReference type="ARBA" id="ARBA00022692"/>
    </source>
</evidence>
<dbReference type="Gene3D" id="2.30.30.60">
    <property type="match status" value="1"/>
</dbReference>
<feature type="transmembrane region" description="Helical" evidence="8">
    <location>
        <begin position="805"/>
        <end position="822"/>
    </location>
</feature>
<evidence type="ECO:0000313" key="15">
    <source>
        <dbReference type="EMBL" id="MEY6432492.1"/>
    </source>
</evidence>
<dbReference type="Pfam" id="PF12794">
    <property type="entry name" value="MscS_TM"/>
    <property type="match status" value="1"/>
</dbReference>
<feature type="domain" description="Mechanosensitive ion channel MscS" evidence="10">
    <location>
        <begin position="942"/>
        <end position="1007"/>
    </location>
</feature>
<feature type="transmembrane region" description="Helical" evidence="8">
    <location>
        <begin position="895"/>
        <end position="914"/>
    </location>
</feature>
<feature type="domain" description="Mechanosensitive ion channel inner membrane" evidence="11">
    <location>
        <begin position="497"/>
        <end position="838"/>
    </location>
</feature>
<dbReference type="SUPFAM" id="SSF50182">
    <property type="entry name" value="Sm-like ribonucleoproteins"/>
    <property type="match status" value="1"/>
</dbReference>
<feature type="transmembrane region" description="Helical" evidence="8">
    <location>
        <begin position="858"/>
        <end position="883"/>
    </location>
</feature>
<comment type="caution">
    <text evidence="15">The sequence shown here is derived from an EMBL/GenBank/DDBJ whole genome shotgun (WGS) entry which is preliminary data.</text>
</comment>
<dbReference type="InterPro" id="IPR023408">
    <property type="entry name" value="MscS_beta-dom_sf"/>
</dbReference>
<dbReference type="RefSeq" id="WP_369666880.1">
    <property type="nucleotide sequence ID" value="NZ_JBDKXB010000009.1"/>
</dbReference>
<evidence type="ECO:0000313" key="16">
    <source>
        <dbReference type="Proteomes" id="UP001564408"/>
    </source>
</evidence>
<dbReference type="InterPro" id="IPR052702">
    <property type="entry name" value="MscS-like_channel"/>
</dbReference>
<keyword evidence="9" id="KW-0732">Signal</keyword>
<accession>A0ABV4BGM5</accession>
<evidence type="ECO:0000256" key="7">
    <source>
        <dbReference type="SAM" id="Coils"/>
    </source>
</evidence>
<dbReference type="SUPFAM" id="SSF82861">
    <property type="entry name" value="Mechanosensitive channel protein MscS (YggB), transmembrane region"/>
    <property type="match status" value="1"/>
</dbReference>
<evidence type="ECO:0000256" key="3">
    <source>
        <dbReference type="ARBA" id="ARBA00022475"/>
    </source>
</evidence>
<feature type="transmembrane region" description="Helical" evidence="8">
    <location>
        <begin position="693"/>
        <end position="716"/>
    </location>
</feature>